<dbReference type="RefSeq" id="WP_302039791.1">
    <property type="nucleotide sequence ID" value="NZ_JAUKPO010000015.1"/>
</dbReference>
<evidence type="ECO:0000313" key="1">
    <source>
        <dbReference type="EMBL" id="MDO1448990.1"/>
    </source>
</evidence>
<keyword evidence="2" id="KW-1185">Reference proteome</keyword>
<accession>A0ABT8RE44</accession>
<evidence type="ECO:0000313" key="2">
    <source>
        <dbReference type="Proteomes" id="UP001168528"/>
    </source>
</evidence>
<comment type="caution">
    <text evidence="1">The sequence shown here is derived from an EMBL/GenBank/DDBJ whole genome shotgun (WGS) entry which is preliminary data.</text>
</comment>
<proteinExistence type="predicted"/>
<sequence length="96" mass="11160">MVEVFKTNVTHNLEASWLIDQIHNNFASYTANFDLEDCDKILRVQAMDEPVQPQKIVSLLEEYGFEAQVLPDDYPLVEGIIIFHNDIFKVYPFSHT</sequence>
<organism evidence="1 2">
    <name type="scientific">Rhodocytophaga aerolata</name>
    <dbReference type="NCBI Taxonomy" id="455078"/>
    <lineage>
        <taxon>Bacteria</taxon>
        <taxon>Pseudomonadati</taxon>
        <taxon>Bacteroidota</taxon>
        <taxon>Cytophagia</taxon>
        <taxon>Cytophagales</taxon>
        <taxon>Rhodocytophagaceae</taxon>
        <taxon>Rhodocytophaga</taxon>
    </lineage>
</organism>
<reference evidence="1" key="1">
    <citation type="submission" date="2023-07" db="EMBL/GenBank/DDBJ databases">
        <title>The genome sequence of Rhodocytophaga aerolata KACC 12507.</title>
        <authorList>
            <person name="Zhang X."/>
        </authorList>
    </citation>
    <scope>NUCLEOTIDE SEQUENCE</scope>
    <source>
        <strain evidence="1">KACC 12507</strain>
    </source>
</reference>
<dbReference type="Proteomes" id="UP001168528">
    <property type="component" value="Unassembled WGS sequence"/>
</dbReference>
<protein>
    <submittedName>
        <fullName evidence="1">Uncharacterized protein</fullName>
    </submittedName>
</protein>
<dbReference type="EMBL" id="JAUKPO010000015">
    <property type="protein sequence ID" value="MDO1448990.1"/>
    <property type="molecule type" value="Genomic_DNA"/>
</dbReference>
<name>A0ABT8RE44_9BACT</name>
<gene>
    <name evidence="1" type="ORF">Q0590_22115</name>
</gene>